<feature type="repeat" description="WD" evidence="3">
    <location>
        <begin position="1067"/>
        <end position="1098"/>
    </location>
</feature>
<feature type="repeat" description="WD" evidence="3">
    <location>
        <begin position="1595"/>
        <end position="1629"/>
    </location>
</feature>
<dbReference type="PROSITE" id="PS00678">
    <property type="entry name" value="WD_REPEATS_1"/>
    <property type="match status" value="2"/>
</dbReference>
<evidence type="ECO:0000313" key="5">
    <source>
        <dbReference type="EMBL" id="CAA9215911.1"/>
    </source>
</evidence>
<dbReference type="PROSITE" id="PS50294">
    <property type="entry name" value="WD_REPEATS_REGION"/>
    <property type="match status" value="14"/>
</dbReference>
<dbReference type="PRINTS" id="PR00320">
    <property type="entry name" value="GPROTEINBRPT"/>
</dbReference>
<dbReference type="InterPro" id="IPR011047">
    <property type="entry name" value="Quinoprotein_ADH-like_sf"/>
</dbReference>
<feature type="repeat" description="WD" evidence="3">
    <location>
        <begin position="1108"/>
        <end position="1139"/>
    </location>
</feature>
<feature type="repeat" description="WD" evidence="3">
    <location>
        <begin position="1231"/>
        <end position="1265"/>
    </location>
</feature>
<dbReference type="Pfam" id="PF20703">
    <property type="entry name" value="nSTAND1"/>
    <property type="match status" value="1"/>
</dbReference>
<reference evidence="5" key="1">
    <citation type="submission" date="2020-02" db="EMBL/GenBank/DDBJ databases">
        <authorList>
            <person name="Meier V. D."/>
        </authorList>
    </citation>
    <scope>NUCLEOTIDE SEQUENCE</scope>
    <source>
        <strain evidence="5">AVDCRST_MAG92</strain>
    </source>
</reference>
<dbReference type="InterPro" id="IPR015943">
    <property type="entry name" value="WD40/YVTN_repeat-like_dom_sf"/>
</dbReference>
<evidence type="ECO:0000256" key="3">
    <source>
        <dbReference type="PROSITE-ProRule" id="PRU00221"/>
    </source>
</evidence>
<keyword evidence="2" id="KW-0677">Repeat</keyword>
<feature type="repeat" description="WD" evidence="3">
    <location>
        <begin position="1443"/>
        <end position="1475"/>
    </location>
</feature>
<feature type="repeat" description="WD" evidence="3">
    <location>
        <begin position="1149"/>
        <end position="1182"/>
    </location>
</feature>
<dbReference type="InterPro" id="IPR036322">
    <property type="entry name" value="WD40_repeat_dom_sf"/>
</dbReference>
<dbReference type="Gene3D" id="3.40.50.300">
    <property type="entry name" value="P-loop containing nucleotide triphosphate hydrolases"/>
    <property type="match status" value="1"/>
</dbReference>
<dbReference type="InterPro" id="IPR049052">
    <property type="entry name" value="nSTAND1"/>
</dbReference>
<evidence type="ECO:0000256" key="1">
    <source>
        <dbReference type="ARBA" id="ARBA00022574"/>
    </source>
</evidence>
<evidence type="ECO:0000256" key="2">
    <source>
        <dbReference type="ARBA" id="ARBA00022737"/>
    </source>
</evidence>
<dbReference type="InterPro" id="IPR027417">
    <property type="entry name" value="P-loop_NTPase"/>
</dbReference>
<dbReference type="CDD" id="cd00200">
    <property type="entry name" value="WD40"/>
    <property type="match status" value="2"/>
</dbReference>
<name>A0A6J4H833_9CYAN</name>
<feature type="repeat" description="WD" evidence="3">
    <location>
        <begin position="1313"/>
        <end position="1361"/>
    </location>
</feature>
<dbReference type="Pfam" id="PF00400">
    <property type="entry name" value="WD40"/>
    <property type="match status" value="14"/>
</dbReference>
<feature type="repeat" description="WD" evidence="3">
    <location>
        <begin position="1520"/>
        <end position="1544"/>
    </location>
</feature>
<dbReference type="InterPro" id="IPR020472">
    <property type="entry name" value="WD40_PAC1"/>
</dbReference>
<feature type="domain" description="Novel STAND NTPase 1" evidence="4">
    <location>
        <begin position="551"/>
        <end position="913"/>
    </location>
</feature>
<sequence>MREQEQREKIGAANERSLLTLSRAITLSEGHFALILVRCNYEVCSWQMWQQLQELTASPLSELVLQQSNKSLYCPIMAALAGKQTSALIVFGLESVEAIDPVLISTNQLRDEFRKSLSVPLILWITDEVLQKLTRFAPDFKSWAATSIKFELKSDELFALWHQTGDALFAHILESDLGEFLPNEVLNLAPGCRRRQELESALRDLQAREVILEPAIVSTWRFIRGRDAFSNDQIETALELYSQSLDYWQQELRGWGDEEIGKWGDGQNSHTSDFTPSLLERIGVLLHHISLCYSHSCQLRSPQSRSNWEQAKKSLESSLEAFTSAGRSDLVAQLTIASCEVLQHLESWTDLETLALQSLAQPQIQNNPRQHSQVYGFLAAVALAHSDWADAKTLAGKALLILESQTEESLPILARLSWTGLRSPKSSSDIPGNSTYDHYRGLYLLIQTRAQRQLGEAASAIASSLEEAIALKTPLNTYKRQPQLYIEILEELRSLYLEQHQYLRAFELKQEQQSIEQQYGFCTFIGAAPLQPARRQRGEYGSSPLAIVAAGRLPDVNHLLERLGRNDHKLTIIHGSSGVGKSSLLNAGLVPALEARIIGARLPMPIVQKVYRDWAGELEKRLTAALRLKGQFSPLFKPESALPVADYEIKVQNILEQLRQAGDHNVLTILIFDQFEEFFFACTNLESRRQFYNFLAQCLNLPFIKVILSLREDYLHYLLEFERYGNLSAINNDILARQLRYHLGDLSKANAKNVIRTLGEVSQFQLEEPLIKALVQDLAASSGYVRLIELQVVGYELQAEKITTLKQYQALGTDALAVLVERSLLSVISDCGQENQDLVWQVLFSLTDEKGTRPLRTLFELVNTDTAQASRKQEPRTINKLYLILKILVGSGLVFRVPEEPQDRYQLIHDYLVEPIRQNYLQLTSSRIIDTLKRNEEKLLRVSTQRLQAIALGAMMTLFAITTGILAFRAEVERKLAASLSLNAQLGALSASSEALFASDKHFEALLEGLRAARRLHDIETLPNTGSPAFGNFFLSPPLEPVQPDTRIQVSLALAQAMYAAAEHNRLEGHSDVIWNISFSPDGQLIASASRDKTVRLWRPDGTYVTILKGHTNSVTSVAFSPDSQMIASSSWDGTVKLWRRNGTLISTLAAHSGYIYSVSFSPNGQMIAAAGRDGTIRLWTIAGKLIQTWSGHEGGVQSVSFSPTGDAIASAGEDKTIKLWTLQGNLQQTLVGHGDKVNGVTFSPDGQLIASASSDRTVKLWNLSGTLLKTFSDHHASVLAVAFSSDGQQLASASADNTVYLLARDGTLLKTFKGHSDSVTSLSFSPTPRNASSSGVNIASSSLDKTIKLWTSRNPSRLILQGHQNTVQDVTFSPDNQLIATTSQDRTLKLWTRQGQLLATLTGHQGSVNCVSFSPDSQIIASGSRDGTVKLWTRQGTLIKTLTGHSDWVLGLSFSPNGERFASASRDGTVKLWSRSGTLIKTIQEPDEHTRGRLQLLSVALLNYLQKTGAKGLKQAVRVNAVSFSPDGQLLAVGSDDNTVKLWTEDGTLLRTLHGHSNWVLDVSFSPDSKFLASASYDNTVKLWNRQGELVRTLKGPTDSVAHVRFSPSGKILATTSWDNRIQLWRLDDTLIKTLEGHQNRVTNISWSNDGKALASASEDKTVIVWNLDLDELLSQSCHWLGAYLQTNPQVRHSDRALCEPLEIPKPKKS</sequence>
<keyword evidence="1 3" id="KW-0853">WD repeat</keyword>
<proteinExistence type="predicted"/>
<feature type="repeat" description="WD" evidence="3">
    <location>
        <begin position="1272"/>
        <end position="1302"/>
    </location>
</feature>
<feature type="repeat" description="WD" evidence="3">
    <location>
        <begin position="1361"/>
        <end position="1392"/>
    </location>
</feature>
<dbReference type="InterPro" id="IPR011990">
    <property type="entry name" value="TPR-like_helical_dom_sf"/>
</dbReference>
<dbReference type="SUPFAM" id="SSF50978">
    <property type="entry name" value="WD40 repeat-like"/>
    <property type="match status" value="1"/>
</dbReference>
<dbReference type="Gene3D" id="2.130.10.10">
    <property type="entry name" value="YVTN repeat-like/Quinoprotein amine dehydrogenase"/>
    <property type="match status" value="4"/>
</dbReference>
<protein>
    <submittedName>
        <fullName evidence="5">High-affinity carbon uptake protein Hat/HatR</fullName>
    </submittedName>
</protein>
<feature type="repeat" description="WD" evidence="3">
    <location>
        <begin position="1636"/>
        <end position="1677"/>
    </location>
</feature>
<dbReference type="Gene3D" id="1.25.40.10">
    <property type="entry name" value="Tetratricopeptide repeat domain"/>
    <property type="match status" value="1"/>
</dbReference>
<dbReference type="PROSITE" id="PS50082">
    <property type="entry name" value="WD_REPEATS_2"/>
    <property type="match status" value="14"/>
</dbReference>
<feature type="repeat" description="WD" evidence="3">
    <location>
        <begin position="1190"/>
        <end position="1224"/>
    </location>
</feature>
<dbReference type="SUPFAM" id="SSF50998">
    <property type="entry name" value="Quinoprotein alcohol dehydrogenase-like"/>
    <property type="match status" value="1"/>
</dbReference>
<dbReference type="PANTHER" id="PTHR19879">
    <property type="entry name" value="TRANSCRIPTION INITIATION FACTOR TFIID"/>
    <property type="match status" value="1"/>
</dbReference>
<organism evidence="5">
    <name type="scientific">uncultured Coleofasciculus sp</name>
    <dbReference type="NCBI Taxonomy" id="1267456"/>
    <lineage>
        <taxon>Bacteria</taxon>
        <taxon>Bacillati</taxon>
        <taxon>Cyanobacteriota</taxon>
        <taxon>Cyanophyceae</taxon>
        <taxon>Coleofasciculales</taxon>
        <taxon>Coleofasciculaceae</taxon>
        <taxon>Coleofasciculus</taxon>
        <taxon>environmental samples</taxon>
    </lineage>
</organism>
<evidence type="ECO:0000259" key="4">
    <source>
        <dbReference type="Pfam" id="PF20703"/>
    </source>
</evidence>
<feature type="repeat" description="WD" evidence="3">
    <location>
        <begin position="1554"/>
        <end position="1586"/>
    </location>
</feature>
<dbReference type="EMBL" id="CADCTM010000045">
    <property type="protein sequence ID" value="CAA9215911.1"/>
    <property type="molecule type" value="Genomic_DNA"/>
</dbReference>
<gene>
    <name evidence="5" type="ORF">AVDCRST_MAG92-337</name>
</gene>
<dbReference type="InterPro" id="IPR001680">
    <property type="entry name" value="WD40_rpt"/>
</dbReference>
<dbReference type="SMART" id="SM00320">
    <property type="entry name" value="WD40"/>
    <property type="match status" value="14"/>
</dbReference>
<feature type="repeat" description="WD" evidence="3">
    <location>
        <begin position="1402"/>
        <end position="1433"/>
    </location>
</feature>
<dbReference type="PANTHER" id="PTHR19879:SF9">
    <property type="entry name" value="TRANSCRIPTION INITIATION FACTOR TFIID SUBUNIT 5"/>
    <property type="match status" value="1"/>
</dbReference>
<dbReference type="InterPro" id="IPR019775">
    <property type="entry name" value="WD40_repeat_CS"/>
</dbReference>
<accession>A0A6J4H833</accession>
<dbReference type="SUPFAM" id="SSF52540">
    <property type="entry name" value="P-loop containing nucleoside triphosphate hydrolases"/>
    <property type="match status" value="1"/>
</dbReference>